<evidence type="ECO:0000313" key="2">
    <source>
        <dbReference type="Proteomes" id="UP000515922"/>
    </source>
</evidence>
<dbReference type="GO" id="GO:0004519">
    <property type="term" value="F:endonuclease activity"/>
    <property type="evidence" value="ECO:0007669"/>
    <property type="project" value="UniProtKB-KW"/>
</dbReference>
<dbReference type="InterPro" id="IPR027434">
    <property type="entry name" value="Homing_endonucl"/>
</dbReference>
<gene>
    <name evidence="1" type="ORF">HUN41_00129</name>
</gene>
<dbReference type="Proteomes" id="UP000515922">
    <property type="component" value="Segment"/>
</dbReference>
<keyword evidence="1" id="KW-0255">Endonuclease</keyword>
<dbReference type="EMBL" id="MT711976">
    <property type="protein sequence ID" value="QMP84247.1"/>
    <property type="molecule type" value="Genomic_DNA"/>
</dbReference>
<name>A0A7G4AW57_9CAUD</name>
<dbReference type="SUPFAM" id="SSF55608">
    <property type="entry name" value="Homing endonucleases"/>
    <property type="match status" value="1"/>
</dbReference>
<sequence>MNEIDLAWAAGLFEGEGTFHFVKGVGTDVAIQMTDEDVLLKMQNLFGGRVSVAYESKGNWKTCYRWTLGIKDDCEDFVRSIYPYLMSRRKEKADEWINSRREVKSRKEFLENRKKGILEALQMGKTQREVAEEFEITQAYVSIVLKRSR</sequence>
<keyword evidence="1" id="KW-0540">Nuclease</keyword>
<organism evidence="1 2">
    <name type="scientific">Streptomyces phage Coruscant</name>
    <dbReference type="NCBI Taxonomy" id="2739834"/>
    <lineage>
        <taxon>Viruses</taxon>
        <taxon>Duplodnaviria</taxon>
        <taxon>Heunggongvirae</taxon>
        <taxon>Uroviricota</taxon>
        <taxon>Caudoviricetes</taxon>
        <taxon>Stanwilliamsviridae</taxon>
        <taxon>Boydwoodruffvirinae</taxon>
        <taxon>Coruscantvirus</taxon>
        <taxon>Coruscantvirus coruscant</taxon>
    </lineage>
</organism>
<proteinExistence type="predicted"/>
<keyword evidence="1" id="KW-0378">Hydrolase</keyword>
<reference evidence="1 2" key="1">
    <citation type="submission" date="2020-07" db="EMBL/GenBank/DDBJ databases">
        <title>Streptomyces phage Genome sequencing and assembly.</title>
        <authorList>
            <person name="Sharma V."/>
            <person name="Hardy A."/>
            <person name="Frunzke J."/>
        </authorList>
    </citation>
    <scope>NUCLEOTIDE SEQUENCE [LARGE SCALE GENOMIC DNA]</scope>
</reference>
<protein>
    <submittedName>
        <fullName evidence="1">HNH endonuclease</fullName>
    </submittedName>
</protein>
<evidence type="ECO:0000313" key="1">
    <source>
        <dbReference type="EMBL" id="QMP84247.1"/>
    </source>
</evidence>
<accession>A0A7G4AW57</accession>
<keyword evidence="2" id="KW-1185">Reference proteome</keyword>
<dbReference type="Gene3D" id="3.10.28.10">
    <property type="entry name" value="Homing endonucleases"/>
    <property type="match status" value="1"/>
</dbReference>